<evidence type="ECO:0000259" key="2">
    <source>
        <dbReference type="PROSITE" id="PS50125"/>
    </source>
</evidence>
<dbReference type="SMART" id="SM00044">
    <property type="entry name" value="CYCc"/>
    <property type="match status" value="1"/>
</dbReference>
<accession>A0ABX9QGP6</accession>
<organism evidence="3 4">
    <name type="scientific">Corallococcus praedator</name>
    <dbReference type="NCBI Taxonomy" id="2316724"/>
    <lineage>
        <taxon>Bacteria</taxon>
        <taxon>Pseudomonadati</taxon>
        <taxon>Myxococcota</taxon>
        <taxon>Myxococcia</taxon>
        <taxon>Myxococcales</taxon>
        <taxon>Cystobacterineae</taxon>
        <taxon>Myxococcaceae</taxon>
        <taxon>Corallococcus</taxon>
    </lineage>
</organism>
<name>A0ABX9QGP6_9BACT</name>
<evidence type="ECO:0000313" key="4">
    <source>
        <dbReference type="Proteomes" id="UP000278907"/>
    </source>
</evidence>
<evidence type="ECO:0000313" key="3">
    <source>
        <dbReference type="EMBL" id="RKI05749.1"/>
    </source>
</evidence>
<dbReference type="InterPro" id="IPR029787">
    <property type="entry name" value="Nucleotide_cyclase"/>
</dbReference>
<keyword evidence="1" id="KW-0812">Transmembrane</keyword>
<keyword evidence="4" id="KW-1185">Reference proteome</keyword>
<feature type="domain" description="Guanylate cyclase" evidence="2">
    <location>
        <begin position="7"/>
        <end position="122"/>
    </location>
</feature>
<comment type="caution">
    <text evidence="3">The sequence shown here is derived from an EMBL/GenBank/DDBJ whole genome shotgun (WGS) entry which is preliminary data.</text>
</comment>
<protein>
    <submittedName>
        <fullName evidence="3">Adenylate/guanylate cyclase domain-containing protein</fullName>
    </submittedName>
</protein>
<proteinExistence type="predicted"/>
<dbReference type="PANTHER" id="PTHR43081:SF1">
    <property type="entry name" value="ADENYLATE CYCLASE, TERMINAL-DIFFERENTIATION SPECIFIC"/>
    <property type="match status" value="1"/>
</dbReference>
<dbReference type="EMBL" id="RAWI01000172">
    <property type="protein sequence ID" value="RKI05749.1"/>
    <property type="molecule type" value="Genomic_DNA"/>
</dbReference>
<dbReference type="InterPro" id="IPR050697">
    <property type="entry name" value="Adenylyl/Guanylyl_Cyclase_3/4"/>
</dbReference>
<dbReference type="Gene3D" id="1.25.10.10">
    <property type="entry name" value="Leucine-rich Repeat Variant"/>
    <property type="match status" value="1"/>
</dbReference>
<dbReference type="SUPFAM" id="SSF55073">
    <property type="entry name" value="Nucleotide cyclase"/>
    <property type="match status" value="1"/>
</dbReference>
<keyword evidence="1" id="KW-0472">Membrane</keyword>
<sequence>MKTANLAIVFTDIKGFTERTSRQTLEENQRLLQVHEALLAPLFKAFGGRIIKTIGDAFLVTFESPTQAVLSGIAIQDQLWHHNRLLPADDQLHVRVAVNVGEVRVEANDIFGEPVNIAARVEGITDADEVFFTEAVYLAMNKAEVPSQEVGSFELKGIPGKIRVFRVPRAPYRVEAPSPGLVVSEAEASSLPPFGNLALSRVSEEGMDLSALGQRAAEGAAQFGQGAAQLGQRAAGGAVVLGQKAASGAVVLGQRAAGGAVVLGQRAAVGAVVVGQKATVLGRQAHSAGSALWARGLEAHARMAPEQRRKWLMVAAAVGVLLLGVVGLLWIRGAPLRAIHAVEGTAGMEKTRRSNEAQKYIDAEKDPARRLFLTGRLSEAQGDVSGALGEYGQAAKKGSDDAVSRIVDLLEHENCWTRVAAVRAAADLKLKDARSTLESLAENGGDDDGRSGGFLRSNCDSKKAAEGALKRLDAN</sequence>
<dbReference type="Pfam" id="PF00211">
    <property type="entry name" value="Guanylate_cyc"/>
    <property type="match status" value="1"/>
</dbReference>
<gene>
    <name evidence="3" type="ORF">D7Y13_21800</name>
</gene>
<dbReference type="PROSITE" id="PS50125">
    <property type="entry name" value="GUANYLATE_CYCLASE_2"/>
    <property type="match status" value="1"/>
</dbReference>
<dbReference type="PANTHER" id="PTHR43081">
    <property type="entry name" value="ADENYLATE CYCLASE, TERMINAL-DIFFERENTIATION SPECIFIC-RELATED"/>
    <property type="match status" value="1"/>
</dbReference>
<dbReference type="InterPro" id="IPR001054">
    <property type="entry name" value="A/G_cyclase"/>
</dbReference>
<dbReference type="CDD" id="cd07302">
    <property type="entry name" value="CHD"/>
    <property type="match status" value="1"/>
</dbReference>
<dbReference type="Gene3D" id="3.30.70.1230">
    <property type="entry name" value="Nucleotide cyclase"/>
    <property type="match status" value="1"/>
</dbReference>
<feature type="transmembrane region" description="Helical" evidence="1">
    <location>
        <begin position="311"/>
        <end position="331"/>
    </location>
</feature>
<dbReference type="RefSeq" id="WP_120536059.1">
    <property type="nucleotide sequence ID" value="NZ_RAWI01000172.1"/>
</dbReference>
<dbReference type="InterPro" id="IPR011989">
    <property type="entry name" value="ARM-like"/>
</dbReference>
<dbReference type="Proteomes" id="UP000278907">
    <property type="component" value="Unassembled WGS sequence"/>
</dbReference>
<evidence type="ECO:0000256" key="1">
    <source>
        <dbReference type="SAM" id="Phobius"/>
    </source>
</evidence>
<reference evidence="3 4" key="1">
    <citation type="submission" date="2018-09" db="EMBL/GenBank/DDBJ databases">
        <authorList>
            <person name="Livingstone P.G."/>
            <person name="Whitworth D.E."/>
        </authorList>
    </citation>
    <scope>NUCLEOTIDE SEQUENCE [LARGE SCALE GENOMIC DNA]</scope>
    <source>
        <strain evidence="3 4">CA031B</strain>
    </source>
</reference>
<keyword evidence="1" id="KW-1133">Transmembrane helix</keyword>